<dbReference type="PROSITE" id="PS00524">
    <property type="entry name" value="SMB_1"/>
    <property type="match status" value="1"/>
</dbReference>
<evidence type="ECO:0000256" key="1">
    <source>
        <dbReference type="ARBA" id="ARBA00023157"/>
    </source>
</evidence>
<gene>
    <name evidence="3" type="primary">Fbn1-002</name>
</gene>
<dbReference type="InterPro" id="IPR036024">
    <property type="entry name" value="Somatomedin_B-like_dom_sf"/>
</dbReference>
<dbReference type="Pfam" id="PF01033">
    <property type="entry name" value="Somatomedin_B"/>
    <property type="match status" value="1"/>
</dbReference>
<feature type="domain" description="SMB" evidence="2">
    <location>
        <begin position="1"/>
        <end position="30"/>
    </location>
</feature>
<accession>A0A6F9DC18</accession>
<dbReference type="SUPFAM" id="SSF90188">
    <property type="entry name" value="Somatomedin B domain"/>
    <property type="match status" value="1"/>
</dbReference>
<reference evidence="3" key="1">
    <citation type="submission" date="2020-04" db="EMBL/GenBank/DDBJ databases">
        <authorList>
            <person name="Neveu A P."/>
        </authorList>
    </citation>
    <scope>NUCLEOTIDE SEQUENCE</scope>
    <source>
        <tissue evidence="3">Whole embryo</tissue>
    </source>
</reference>
<keyword evidence="1" id="KW-1015">Disulfide bond</keyword>
<evidence type="ECO:0000313" key="3">
    <source>
        <dbReference type="EMBL" id="CAB3245026.1"/>
    </source>
</evidence>
<protein>
    <submittedName>
        <fullName evidence="3">Fibrillin-1-like</fullName>
    </submittedName>
</protein>
<dbReference type="InterPro" id="IPR001212">
    <property type="entry name" value="Somatomedin_B_dom"/>
</dbReference>
<dbReference type="EMBL" id="LR785090">
    <property type="protein sequence ID" value="CAB3245026.1"/>
    <property type="molecule type" value="mRNA"/>
</dbReference>
<sequence length="80" mass="8542">MKGDPPCGCDPTCKVNGTCCGDYEEYCEACSKGCKDKPGCKCSNCSVDCCENFEQTCLNPRTTSSTYFPFATLPGPSGKK</sequence>
<proteinExistence type="evidence at transcript level"/>
<dbReference type="PROSITE" id="PS50958">
    <property type="entry name" value="SMB_2"/>
    <property type="match status" value="1"/>
</dbReference>
<organism evidence="3">
    <name type="scientific">Phallusia mammillata</name>
    <dbReference type="NCBI Taxonomy" id="59560"/>
    <lineage>
        <taxon>Eukaryota</taxon>
        <taxon>Metazoa</taxon>
        <taxon>Chordata</taxon>
        <taxon>Tunicata</taxon>
        <taxon>Ascidiacea</taxon>
        <taxon>Phlebobranchia</taxon>
        <taxon>Ascidiidae</taxon>
        <taxon>Phallusia</taxon>
    </lineage>
</organism>
<dbReference type="AlphaFoldDB" id="A0A6F9DC18"/>
<name>A0A6F9DC18_9ASCI</name>
<evidence type="ECO:0000259" key="2">
    <source>
        <dbReference type="PROSITE" id="PS50958"/>
    </source>
</evidence>